<sequence length="220" mass="24337">MTNNHSAKTLGGLFVVIDGPDGVGKSTQIENVKRQLQGLGYHVTASREPGGTSIGETVRRLVKDNKNLPPWCELHLIQGARIDHINALIIPALQRNEIVLLDRFTPSTLVYQGVVRGIGVDEVASIIHRSSPNIEPDVIFILDAQTPQTGFEFSSGDSFEHQGMPIWRTVRQAYLELATRFGWTVVTADRPKDLVTENLVKLIADRLNFRSLSAHESAVH</sequence>
<dbReference type="HAMAP" id="MF_00165">
    <property type="entry name" value="Thymidylate_kinase"/>
    <property type="match status" value="1"/>
</dbReference>
<comment type="catalytic activity">
    <reaction evidence="9 10">
        <text>dTMP + ATP = dTDP + ADP</text>
        <dbReference type="Rhea" id="RHEA:13517"/>
        <dbReference type="ChEBI" id="CHEBI:30616"/>
        <dbReference type="ChEBI" id="CHEBI:58369"/>
        <dbReference type="ChEBI" id="CHEBI:63528"/>
        <dbReference type="ChEBI" id="CHEBI:456216"/>
        <dbReference type="EC" id="2.7.4.9"/>
    </reaction>
</comment>
<dbReference type="Gene3D" id="3.40.50.300">
    <property type="entry name" value="P-loop containing nucleotide triphosphate hydrolases"/>
    <property type="match status" value="1"/>
</dbReference>
<evidence type="ECO:0000256" key="8">
    <source>
        <dbReference type="ARBA" id="ARBA00022840"/>
    </source>
</evidence>
<comment type="function">
    <text evidence="10">Phosphorylation of dTMP to form dTDP in both de novo and salvage pathways of dTTP synthesis.</text>
</comment>
<proteinExistence type="inferred from homology"/>
<dbReference type="OrthoDB" id="9774907at2"/>
<evidence type="ECO:0000256" key="2">
    <source>
        <dbReference type="ARBA" id="ARBA00012980"/>
    </source>
</evidence>
<dbReference type="GO" id="GO:0004798">
    <property type="term" value="F:dTMP kinase activity"/>
    <property type="evidence" value="ECO:0007669"/>
    <property type="project" value="UniProtKB-UniRule"/>
</dbReference>
<dbReference type="CDD" id="cd01672">
    <property type="entry name" value="TMPK"/>
    <property type="match status" value="1"/>
</dbReference>
<dbReference type="InterPro" id="IPR039430">
    <property type="entry name" value="Thymidylate_kin-like_dom"/>
</dbReference>
<keyword evidence="7 10" id="KW-0418">Kinase</keyword>
<dbReference type="AlphaFoldDB" id="A0A1M4TGF4"/>
<dbReference type="GO" id="GO:0006233">
    <property type="term" value="P:dTDP biosynthetic process"/>
    <property type="evidence" value="ECO:0007669"/>
    <property type="project" value="InterPro"/>
</dbReference>
<dbReference type="InterPro" id="IPR027417">
    <property type="entry name" value="P-loop_NTPase"/>
</dbReference>
<dbReference type="GO" id="GO:0006227">
    <property type="term" value="P:dUDP biosynthetic process"/>
    <property type="evidence" value="ECO:0007669"/>
    <property type="project" value="TreeGrafter"/>
</dbReference>
<evidence type="ECO:0000259" key="11">
    <source>
        <dbReference type="Pfam" id="PF02223"/>
    </source>
</evidence>
<dbReference type="GO" id="GO:0006235">
    <property type="term" value="P:dTTP biosynthetic process"/>
    <property type="evidence" value="ECO:0007669"/>
    <property type="project" value="UniProtKB-UniRule"/>
</dbReference>
<feature type="binding site" evidence="10">
    <location>
        <begin position="19"/>
        <end position="26"/>
    </location>
    <ligand>
        <name>ATP</name>
        <dbReference type="ChEBI" id="CHEBI:30616"/>
    </ligand>
</feature>
<accession>A0A1M4TGF4</accession>
<evidence type="ECO:0000256" key="5">
    <source>
        <dbReference type="ARBA" id="ARBA00022727"/>
    </source>
</evidence>
<evidence type="ECO:0000256" key="7">
    <source>
        <dbReference type="ARBA" id="ARBA00022777"/>
    </source>
</evidence>
<dbReference type="EC" id="2.7.4.9" evidence="2 10"/>
<dbReference type="PROSITE" id="PS01331">
    <property type="entry name" value="THYMIDYLATE_KINASE"/>
    <property type="match status" value="1"/>
</dbReference>
<dbReference type="PANTHER" id="PTHR10344:SF4">
    <property type="entry name" value="UMP-CMP KINASE 2, MITOCHONDRIAL"/>
    <property type="match status" value="1"/>
</dbReference>
<protein>
    <recommendedName>
        <fullName evidence="3 10">Thymidylate kinase</fullName>
        <ecNumber evidence="2 10">2.7.4.9</ecNumber>
    </recommendedName>
    <alternativeName>
        <fullName evidence="10">dTMP kinase</fullName>
    </alternativeName>
</protein>
<dbReference type="EMBL" id="FQUL01000005">
    <property type="protein sequence ID" value="SHE43582.1"/>
    <property type="molecule type" value="Genomic_DNA"/>
</dbReference>
<evidence type="ECO:0000256" key="9">
    <source>
        <dbReference type="ARBA" id="ARBA00048743"/>
    </source>
</evidence>
<evidence type="ECO:0000313" key="12">
    <source>
        <dbReference type="EMBL" id="SHE43582.1"/>
    </source>
</evidence>
<keyword evidence="8 10" id="KW-0067">ATP-binding</keyword>
<evidence type="ECO:0000256" key="6">
    <source>
        <dbReference type="ARBA" id="ARBA00022741"/>
    </source>
</evidence>
<dbReference type="PANTHER" id="PTHR10344">
    <property type="entry name" value="THYMIDYLATE KINASE"/>
    <property type="match status" value="1"/>
</dbReference>
<name>A0A1M4TGF4_9ACTN</name>
<reference evidence="13" key="1">
    <citation type="submission" date="2016-11" db="EMBL/GenBank/DDBJ databases">
        <authorList>
            <person name="Varghese N."/>
            <person name="Submissions S."/>
        </authorList>
    </citation>
    <scope>NUCLEOTIDE SEQUENCE [LARGE SCALE GENOMIC DNA]</scope>
    <source>
        <strain evidence="13">DSM 19514</strain>
    </source>
</reference>
<organism evidence="12 13">
    <name type="scientific">Ferrithrix thermotolerans DSM 19514</name>
    <dbReference type="NCBI Taxonomy" id="1121881"/>
    <lineage>
        <taxon>Bacteria</taxon>
        <taxon>Bacillati</taxon>
        <taxon>Actinomycetota</taxon>
        <taxon>Acidimicrobiia</taxon>
        <taxon>Acidimicrobiales</taxon>
        <taxon>Acidimicrobiaceae</taxon>
        <taxon>Ferrithrix</taxon>
    </lineage>
</organism>
<dbReference type="RefSeq" id="WP_072788622.1">
    <property type="nucleotide sequence ID" value="NZ_FQUL01000005.1"/>
</dbReference>
<dbReference type="NCBIfam" id="TIGR00041">
    <property type="entry name" value="DTMP_kinase"/>
    <property type="match status" value="1"/>
</dbReference>
<gene>
    <name evidence="10" type="primary">tmk</name>
    <name evidence="12" type="ORF">SAMN02745225_00606</name>
</gene>
<dbReference type="GO" id="GO:0005524">
    <property type="term" value="F:ATP binding"/>
    <property type="evidence" value="ECO:0007669"/>
    <property type="project" value="UniProtKB-UniRule"/>
</dbReference>
<evidence type="ECO:0000256" key="4">
    <source>
        <dbReference type="ARBA" id="ARBA00022679"/>
    </source>
</evidence>
<dbReference type="Pfam" id="PF02223">
    <property type="entry name" value="Thymidylate_kin"/>
    <property type="match status" value="1"/>
</dbReference>
<keyword evidence="4 10" id="KW-0808">Transferase</keyword>
<dbReference type="STRING" id="1121881.SAMN02745225_00606"/>
<feature type="domain" description="Thymidylate kinase-like" evidence="11">
    <location>
        <begin position="17"/>
        <end position="197"/>
    </location>
</feature>
<comment type="similarity">
    <text evidence="1 10">Belongs to the thymidylate kinase family.</text>
</comment>
<dbReference type="Proteomes" id="UP000184295">
    <property type="component" value="Unassembled WGS sequence"/>
</dbReference>
<dbReference type="GO" id="GO:0005829">
    <property type="term" value="C:cytosol"/>
    <property type="evidence" value="ECO:0007669"/>
    <property type="project" value="TreeGrafter"/>
</dbReference>
<keyword evidence="6 10" id="KW-0547">Nucleotide-binding</keyword>
<keyword evidence="5 10" id="KW-0545">Nucleotide biosynthesis</keyword>
<dbReference type="InterPro" id="IPR018095">
    <property type="entry name" value="Thymidylate_kin_CS"/>
</dbReference>
<dbReference type="InterPro" id="IPR018094">
    <property type="entry name" value="Thymidylate_kinase"/>
</dbReference>
<dbReference type="SUPFAM" id="SSF52540">
    <property type="entry name" value="P-loop containing nucleoside triphosphate hydrolases"/>
    <property type="match status" value="1"/>
</dbReference>
<evidence type="ECO:0000256" key="1">
    <source>
        <dbReference type="ARBA" id="ARBA00009776"/>
    </source>
</evidence>
<evidence type="ECO:0000256" key="10">
    <source>
        <dbReference type="HAMAP-Rule" id="MF_00165"/>
    </source>
</evidence>
<keyword evidence="13" id="KW-1185">Reference proteome</keyword>
<evidence type="ECO:0000313" key="13">
    <source>
        <dbReference type="Proteomes" id="UP000184295"/>
    </source>
</evidence>
<evidence type="ECO:0000256" key="3">
    <source>
        <dbReference type="ARBA" id="ARBA00017144"/>
    </source>
</evidence>